<evidence type="ECO:0000256" key="1">
    <source>
        <dbReference type="SAM" id="MobiDB-lite"/>
    </source>
</evidence>
<comment type="caution">
    <text evidence="3">The sequence shown here is derived from an EMBL/GenBank/DDBJ whole genome shotgun (WGS) entry which is preliminary data.</text>
</comment>
<name>A0A432VUW9_9GAMM</name>
<sequence length="178" mass="19850">MFPVLLLLFIGMPILEILVLIQVGQAIGGINTVLLLIITAVIGASLVRSQGLQSWQRAQQKMAMGELPGVELASGILLFVAGLMFVTPGFITDVFALLIVLPPIRKSLAAHMLKRMQVQVMHGGMHSSMYGFQSRQNPFQTKQQQDDGDVFEGEYSDPDRERLQRDKQQRSDRDDQKN</sequence>
<dbReference type="PANTHER" id="PTHR35335">
    <property type="entry name" value="UPF0716 PROTEIN FXSA"/>
    <property type="match status" value="1"/>
</dbReference>
<feature type="transmembrane region" description="Helical" evidence="2">
    <location>
        <begin position="6"/>
        <end position="23"/>
    </location>
</feature>
<dbReference type="EMBL" id="PIPI01000003">
    <property type="protein sequence ID" value="RUO20324.1"/>
    <property type="molecule type" value="Genomic_DNA"/>
</dbReference>
<gene>
    <name evidence="3" type="ORF">CWE06_06805</name>
</gene>
<dbReference type="Pfam" id="PF04186">
    <property type="entry name" value="FxsA"/>
    <property type="match status" value="1"/>
</dbReference>
<feature type="transmembrane region" description="Helical" evidence="2">
    <location>
        <begin position="30"/>
        <end position="47"/>
    </location>
</feature>
<dbReference type="PANTHER" id="PTHR35335:SF1">
    <property type="entry name" value="UPF0716 PROTEIN FXSA"/>
    <property type="match status" value="1"/>
</dbReference>
<organism evidence="3 4">
    <name type="scientific">Aliidiomarina haloalkalitolerans</name>
    <dbReference type="NCBI Taxonomy" id="859059"/>
    <lineage>
        <taxon>Bacteria</taxon>
        <taxon>Pseudomonadati</taxon>
        <taxon>Pseudomonadota</taxon>
        <taxon>Gammaproteobacteria</taxon>
        <taxon>Alteromonadales</taxon>
        <taxon>Idiomarinaceae</taxon>
        <taxon>Aliidiomarina</taxon>
    </lineage>
</organism>
<dbReference type="RefSeq" id="WP_126792458.1">
    <property type="nucleotide sequence ID" value="NZ_PIPI01000003.1"/>
</dbReference>
<dbReference type="Proteomes" id="UP000288212">
    <property type="component" value="Unassembled WGS sequence"/>
</dbReference>
<evidence type="ECO:0000313" key="4">
    <source>
        <dbReference type="Proteomes" id="UP000288212"/>
    </source>
</evidence>
<evidence type="ECO:0000256" key="2">
    <source>
        <dbReference type="SAM" id="Phobius"/>
    </source>
</evidence>
<proteinExistence type="predicted"/>
<feature type="region of interest" description="Disordered" evidence="1">
    <location>
        <begin position="138"/>
        <end position="178"/>
    </location>
</feature>
<keyword evidence="2" id="KW-1133">Transmembrane helix</keyword>
<reference evidence="3 4" key="1">
    <citation type="journal article" date="2011" name="Front. Microbiol.">
        <title>Genomic signatures of strain selection and enhancement in Bacillus atrophaeus var. globigii, a historical biowarfare simulant.</title>
        <authorList>
            <person name="Gibbons H.S."/>
            <person name="Broomall S.M."/>
            <person name="McNew L.A."/>
            <person name="Daligault H."/>
            <person name="Chapman C."/>
            <person name="Bruce D."/>
            <person name="Karavis M."/>
            <person name="Krepps M."/>
            <person name="McGregor P.A."/>
            <person name="Hong C."/>
            <person name="Park K.H."/>
            <person name="Akmal A."/>
            <person name="Feldman A."/>
            <person name="Lin J.S."/>
            <person name="Chang W.E."/>
            <person name="Higgs B.W."/>
            <person name="Demirev P."/>
            <person name="Lindquist J."/>
            <person name="Liem A."/>
            <person name="Fochler E."/>
            <person name="Read T.D."/>
            <person name="Tapia R."/>
            <person name="Johnson S."/>
            <person name="Bishop-Lilly K.A."/>
            <person name="Detter C."/>
            <person name="Han C."/>
            <person name="Sozhamannan S."/>
            <person name="Rosenzweig C.N."/>
            <person name="Skowronski E.W."/>
        </authorList>
    </citation>
    <scope>NUCLEOTIDE SEQUENCE [LARGE SCALE GENOMIC DNA]</scope>
    <source>
        <strain evidence="3 4">AK5</strain>
    </source>
</reference>
<keyword evidence="2" id="KW-0812">Transmembrane</keyword>
<feature type="compositionally biased region" description="Basic and acidic residues" evidence="1">
    <location>
        <begin position="157"/>
        <end position="178"/>
    </location>
</feature>
<keyword evidence="2" id="KW-0472">Membrane</keyword>
<evidence type="ECO:0000313" key="3">
    <source>
        <dbReference type="EMBL" id="RUO20324.1"/>
    </source>
</evidence>
<dbReference type="GO" id="GO:0016020">
    <property type="term" value="C:membrane"/>
    <property type="evidence" value="ECO:0007669"/>
    <property type="project" value="InterPro"/>
</dbReference>
<dbReference type="OrthoDB" id="9792788at2"/>
<dbReference type="NCBIfam" id="NF008528">
    <property type="entry name" value="PRK11463.1-2"/>
    <property type="match status" value="1"/>
</dbReference>
<keyword evidence="4" id="KW-1185">Reference proteome</keyword>
<dbReference type="InterPro" id="IPR007313">
    <property type="entry name" value="FxsA"/>
</dbReference>
<feature type="transmembrane region" description="Helical" evidence="2">
    <location>
        <begin position="76"/>
        <end position="101"/>
    </location>
</feature>
<protein>
    <submittedName>
        <fullName evidence="3">Membrane protein FxsA</fullName>
    </submittedName>
</protein>
<accession>A0A432VUW9</accession>
<dbReference type="AlphaFoldDB" id="A0A432VUW9"/>
<feature type="compositionally biased region" description="Acidic residues" evidence="1">
    <location>
        <begin position="146"/>
        <end position="156"/>
    </location>
</feature>